<keyword evidence="3" id="KW-1185">Reference proteome</keyword>
<name>A0AAV3ZGG2_9GAST</name>
<evidence type="ECO:0000313" key="3">
    <source>
        <dbReference type="Proteomes" id="UP000735302"/>
    </source>
</evidence>
<evidence type="ECO:0000256" key="1">
    <source>
        <dbReference type="SAM" id="SignalP"/>
    </source>
</evidence>
<feature type="signal peptide" evidence="1">
    <location>
        <begin position="1"/>
        <end position="22"/>
    </location>
</feature>
<evidence type="ECO:0000313" key="2">
    <source>
        <dbReference type="EMBL" id="GFN94396.1"/>
    </source>
</evidence>
<feature type="chain" id="PRO_5043819900" description="Lipocalin/cytosolic fatty-acid binding domain-containing protein" evidence="1">
    <location>
        <begin position="23"/>
        <end position="179"/>
    </location>
</feature>
<dbReference type="AlphaFoldDB" id="A0AAV3ZGG2"/>
<proteinExistence type="predicted"/>
<gene>
    <name evidence="2" type="ORF">PoB_002090200</name>
</gene>
<comment type="caution">
    <text evidence="2">The sequence shown here is derived from an EMBL/GenBank/DDBJ whole genome shotgun (WGS) entry which is preliminary data.</text>
</comment>
<evidence type="ECO:0008006" key="4">
    <source>
        <dbReference type="Google" id="ProtNLM"/>
    </source>
</evidence>
<sequence>MFLVKLSLTVLAVCALVYNVQGFTPCAMNGFLQGQWGVWTSADNVNYENKFNVTITSDAMFNFYLQQFPTLMYFCFDYDGTGKYIAFGSPETQIFNQYTVRIYFCWHLIKIDEYNYYVLEGTRAVQTNSDEHAKAYLVNGTLTPSQSTICEVTYNPEAGLSAPYKQLRKIITLNWGDTK</sequence>
<accession>A0AAV3ZGG2</accession>
<dbReference type="EMBL" id="BLXT01002453">
    <property type="protein sequence ID" value="GFN94396.1"/>
    <property type="molecule type" value="Genomic_DNA"/>
</dbReference>
<organism evidence="2 3">
    <name type="scientific">Plakobranchus ocellatus</name>
    <dbReference type="NCBI Taxonomy" id="259542"/>
    <lineage>
        <taxon>Eukaryota</taxon>
        <taxon>Metazoa</taxon>
        <taxon>Spiralia</taxon>
        <taxon>Lophotrochozoa</taxon>
        <taxon>Mollusca</taxon>
        <taxon>Gastropoda</taxon>
        <taxon>Heterobranchia</taxon>
        <taxon>Euthyneura</taxon>
        <taxon>Panpulmonata</taxon>
        <taxon>Sacoglossa</taxon>
        <taxon>Placobranchoidea</taxon>
        <taxon>Plakobranchidae</taxon>
        <taxon>Plakobranchus</taxon>
    </lineage>
</organism>
<protein>
    <recommendedName>
        <fullName evidence="4">Lipocalin/cytosolic fatty-acid binding domain-containing protein</fullName>
    </recommendedName>
</protein>
<reference evidence="2 3" key="1">
    <citation type="journal article" date="2021" name="Elife">
        <title>Chloroplast acquisition without the gene transfer in kleptoplastic sea slugs, Plakobranchus ocellatus.</title>
        <authorList>
            <person name="Maeda T."/>
            <person name="Takahashi S."/>
            <person name="Yoshida T."/>
            <person name="Shimamura S."/>
            <person name="Takaki Y."/>
            <person name="Nagai Y."/>
            <person name="Toyoda A."/>
            <person name="Suzuki Y."/>
            <person name="Arimoto A."/>
            <person name="Ishii H."/>
            <person name="Satoh N."/>
            <person name="Nishiyama T."/>
            <person name="Hasebe M."/>
            <person name="Maruyama T."/>
            <person name="Minagawa J."/>
            <person name="Obokata J."/>
            <person name="Shigenobu S."/>
        </authorList>
    </citation>
    <scope>NUCLEOTIDE SEQUENCE [LARGE SCALE GENOMIC DNA]</scope>
</reference>
<dbReference type="Proteomes" id="UP000735302">
    <property type="component" value="Unassembled WGS sequence"/>
</dbReference>
<keyword evidence="1" id="KW-0732">Signal</keyword>